<dbReference type="Proteomes" id="UP001470230">
    <property type="component" value="Unassembled WGS sequence"/>
</dbReference>
<dbReference type="EMBL" id="JAPFFF010000007">
    <property type="protein sequence ID" value="KAK8885384.1"/>
    <property type="molecule type" value="Genomic_DNA"/>
</dbReference>
<accession>A0ABR2K2W3</accession>
<gene>
    <name evidence="1" type="ORF">M9Y10_040832</name>
</gene>
<name>A0ABR2K2W3_9EUKA</name>
<sequence>MGKALIDLSYHGKMKDHYPLEIFSSKNILKALEKNKWHFIFYSIPFNLMINAIRNQFLSHDLRKFILETSFYFILHYLYQYNESIAPPISRIGLIQIINTIVGSCVALERYDFVQMGHIGTHPLENYFSSLRISCHFDHSYCNIFRAIGKSILVKKLLDDLKQTNIIRTRLGYCGTHAKIECTDRIIPNNTPFQFFISIWNKMKDENADITIFESWFPCYKTTEWNDQILIASILSGSSIISRYLNLSDSKSSVKQRTINMKCRKKELI</sequence>
<protein>
    <submittedName>
        <fullName evidence="1">Uncharacterized protein</fullName>
    </submittedName>
</protein>
<evidence type="ECO:0000313" key="2">
    <source>
        <dbReference type="Proteomes" id="UP001470230"/>
    </source>
</evidence>
<evidence type="ECO:0000313" key="1">
    <source>
        <dbReference type="EMBL" id="KAK8885384.1"/>
    </source>
</evidence>
<proteinExistence type="predicted"/>
<reference evidence="1 2" key="1">
    <citation type="submission" date="2024-04" db="EMBL/GenBank/DDBJ databases">
        <title>Tritrichomonas musculus Genome.</title>
        <authorList>
            <person name="Alves-Ferreira E."/>
            <person name="Grigg M."/>
            <person name="Lorenzi H."/>
            <person name="Galac M."/>
        </authorList>
    </citation>
    <scope>NUCLEOTIDE SEQUENCE [LARGE SCALE GENOMIC DNA]</scope>
    <source>
        <strain evidence="1 2">EAF2021</strain>
    </source>
</reference>
<keyword evidence="2" id="KW-1185">Reference proteome</keyword>
<comment type="caution">
    <text evidence="1">The sequence shown here is derived from an EMBL/GenBank/DDBJ whole genome shotgun (WGS) entry which is preliminary data.</text>
</comment>
<organism evidence="1 2">
    <name type="scientific">Tritrichomonas musculus</name>
    <dbReference type="NCBI Taxonomy" id="1915356"/>
    <lineage>
        <taxon>Eukaryota</taxon>
        <taxon>Metamonada</taxon>
        <taxon>Parabasalia</taxon>
        <taxon>Tritrichomonadida</taxon>
        <taxon>Tritrichomonadidae</taxon>
        <taxon>Tritrichomonas</taxon>
    </lineage>
</organism>